<evidence type="ECO:0000256" key="6">
    <source>
        <dbReference type="ARBA" id="ARBA00023012"/>
    </source>
</evidence>
<comment type="catalytic activity">
    <reaction evidence="1">
        <text>ATP + protein L-histidine = ADP + protein N-phospho-L-histidine.</text>
        <dbReference type="EC" id="2.7.13.3"/>
    </reaction>
</comment>
<dbReference type="CDD" id="cd00075">
    <property type="entry name" value="HATPase"/>
    <property type="match status" value="1"/>
</dbReference>
<protein>
    <recommendedName>
        <fullName evidence="2">histidine kinase</fullName>
        <ecNumber evidence="2">2.7.13.3</ecNumber>
    </recommendedName>
</protein>
<dbReference type="SMART" id="SM00387">
    <property type="entry name" value="HATPase_c"/>
    <property type="match status" value="1"/>
</dbReference>
<dbReference type="GO" id="GO:0000155">
    <property type="term" value="F:phosphorelay sensor kinase activity"/>
    <property type="evidence" value="ECO:0007669"/>
    <property type="project" value="InterPro"/>
</dbReference>
<dbReference type="PANTHER" id="PTHR45453:SF1">
    <property type="entry name" value="PHOSPHATE REGULON SENSOR PROTEIN PHOR"/>
    <property type="match status" value="1"/>
</dbReference>
<dbReference type="GO" id="GO:0004721">
    <property type="term" value="F:phosphoprotein phosphatase activity"/>
    <property type="evidence" value="ECO:0007669"/>
    <property type="project" value="TreeGrafter"/>
</dbReference>
<feature type="transmembrane region" description="Helical" evidence="8">
    <location>
        <begin position="23"/>
        <end position="47"/>
    </location>
</feature>
<dbReference type="InterPro" id="IPR035965">
    <property type="entry name" value="PAS-like_dom_sf"/>
</dbReference>
<evidence type="ECO:0000256" key="3">
    <source>
        <dbReference type="ARBA" id="ARBA00022553"/>
    </source>
</evidence>
<dbReference type="AlphaFoldDB" id="A0A0F9UVC0"/>
<dbReference type="EC" id="2.7.13.3" evidence="2"/>
<dbReference type="PRINTS" id="PR00344">
    <property type="entry name" value="BCTRLSENSOR"/>
</dbReference>
<proteinExistence type="predicted"/>
<dbReference type="CDD" id="cd00082">
    <property type="entry name" value="HisKA"/>
    <property type="match status" value="1"/>
</dbReference>
<evidence type="ECO:0000259" key="9">
    <source>
        <dbReference type="PROSITE" id="PS50109"/>
    </source>
</evidence>
<dbReference type="InterPro" id="IPR036890">
    <property type="entry name" value="HATPase_C_sf"/>
</dbReference>
<keyword evidence="5" id="KW-0418">Kinase</keyword>
<sequence length="618" mass="67554">MAERLPVRTLAQRLRSFVRSRTSLASVGIFVAAIFFASMGTTAWWAIRSQTQSLKQGRLEQVASIGQVLSQTAEIMMANNELSAVRRIVSETSQTYNLKHCRIVLPSGQVVADIDPKQIALADLPGTWTGSVPGKWGQILETGQGKEGLVTEVFDLRVPGRGEAALVITAPINPGAAASWPLQVKIGSISVGALIALLLLHHNMQMRARAILAVRQILLEQDLERMSLAAMEVDPRWGREAQAWNTLIRQTEQQREQLARRRTGESLQDIRANNSDLSAACNALWQGLILVDKDLRAKYANGAAAVLLQTDIAKILGTDVTALLGDQEVLDAIRTAIDQPMRRRTIVEVERVGEHATSVLRFVVRPVRREDPGVVMIVVEDITQQRIADKSRGAFIANATHELRAPLTNIRLYVETALDEGAHDNAVQADCLNVINQEAHRLERMVADVLSVAQIEAGTLQLKRDDVNLAQVFGDLEHDYVLQASDKEIELAFDLPPNLPVIQADRDKVIAGLHNLLSNALKYTPAGGKVTVAVAIEPQQIVVEVTDTGIGISDEDTGRIFEKFYRAHDRRVLDVSGSGLGLAIAREVIRLHGGDITVQSAPDKGSTFTLVLPTMEAA</sequence>
<dbReference type="SUPFAM" id="SSF55874">
    <property type="entry name" value="ATPase domain of HSP90 chaperone/DNA topoisomerase II/histidine kinase"/>
    <property type="match status" value="1"/>
</dbReference>
<dbReference type="FunFam" id="1.10.287.130:FF:000001">
    <property type="entry name" value="Two-component sensor histidine kinase"/>
    <property type="match status" value="1"/>
</dbReference>
<comment type="caution">
    <text evidence="10">The sequence shown here is derived from an EMBL/GenBank/DDBJ whole genome shotgun (WGS) entry which is preliminary data.</text>
</comment>
<keyword evidence="8" id="KW-0812">Transmembrane</keyword>
<feature type="domain" description="Histidine kinase" evidence="9">
    <location>
        <begin position="398"/>
        <end position="616"/>
    </location>
</feature>
<dbReference type="EMBL" id="LAZR01000061">
    <property type="protein sequence ID" value="KKN96990.1"/>
    <property type="molecule type" value="Genomic_DNA"/>
</dbReference>
<dbReference type="InterPro" id="IPR005467">
    <property type="entry name" value="His_kinase_dom"/>
</dbReference>
<evidence type="ECO:0000256" key="7">
    <source>
        <dbReference type="ARBA" id="ARBA00023136"/>
    </source>
</evidence>
<accession>A0A0F9UVC0</accession>
<organism evidence="10">
    <name type="scientific">marine sediment metagenome</name>
    <dbReference type="NCBI Taxonomy" id="412755"/>
    <lineage>
        <taxon>unclassified sequences</taxon>
        <taxon>metagenomes</taxon>
        <taxon>ecological metagenomes</taxon>
    </lineage>
</organism>
<keyword evidence="6" id="KW-0902">Two-component regulatory system</keyword>
<dbReference type="SMART" id="SM00388">
    <property type="entry name" value="HisKA"/>
    <property type="match status" value="1"/>
</dbReference>
<dbReference type="Gene3D" id="3.30.565.10">
    <property type="entry name" value="Histidine kinase-like ATPase, C-terminal domain"/>
    <property type="match status" value="1"/>
</dbReference>
<keyword evidence="8" id="KW-1133">Transmembrane helix</keyword>
<evidence type="ECO:0000256" key="5">
    <source>
        <dbReference type="ARBA" id="ARBA00022777"/>
    </source>
</evidence>
<keyword evidence="4" id="KW-0808">Transferase</keyword>
<dbReference type="InterPro" id="IPR004358">
    <property type="entry name" value="Sig_transdc_His_kin-like_C"/>
</dbReference>
<evidence type="ECO:0000256" key="8">
    <source>
        <dbReference type="SAM" id="Phobius"/>
    </source>
</evidence>
<dbReference type="GO" id="GO:0005886">
    <property type="term" value="C:plasma membrane"/>
    <property type="evidence" value="ECO:0007669"/>
    <property type="project" value="TreeGrafter"/>
</dbReference>
<name>A0A0F9UVC0_9ZZZZ</name>
<reference evidence="10" key="1">
    <citation type="journal article" date="2015" name="Nature">
        <title>Complex archaea that bridge the gap between prokaryotes and eukaryotes.</title>
        <authorList>
            <person name="Spang A."/>
            <person name="Saw J.H."/>
            <person name="Jorgensen S.L."/>
            <person name="Zaremba-Niedzwiedzka K."/>
            <person name="Martijn J."/>
            <person name="Lind A.E."/>
            <person name="van Eijk R."/>
            <person name="Schleper C."/>
            <person name="Guy L."/>
            <person name="Ettema T.J."/>
        </authorList>
    </citation>
    <scope>NUCLEOTIDE SEQUENCE</scope>
</reference>
<dbReference type="Gene3D" id="1.10.287.130">
    <property type="match status" value="1"/>
</dbReference>
<evidence type="ECO:0000313" key="10">
    <source>
        <dbReference type="EMBL" id="KKN96990.1"/>
    </source>
</evidence>
<keyword evidence="7 8" id="KW-0472">Membrane</keyword>
<dbReference type="InterPro" id="IPR003661">
    <property type="entry name" value="HisK_dim/P_dom"/>
</dbReference>
<dbReference type="SUPFAM" id="SSF47384">
    <property type="entry name" value="Homodimeric domain of signal transducing histidine kinase"/>
    <property type="match status" value="1"/>
</dbReference>
<dbReference type="PROSITE" id="PS50109">
    <property type="entry name" value="HIS_KIN"/>
    <property type="match status" value="1"/>
</dbReference>
<dbReference type="SUPFAM" id="SSF55785">
    <property type="entry name" value="PYP-like sensor domain (PAS domain)"/>
    <property type="match status" value="1"/>
</dbReference>
<dbReference type="InterPro" id="IPR050351">
    <property type="entry name" value="BphY/WalK/GraS-like"/>
</dbReference>
<dbReference type="InterPro" id="IPR003594">
    <property type="entry name" value="HATPase_dom"/>
</dbReference>
<dbReference type="InterPro" id="IPR036097">
    <property type="entry name" value="HisK_dim/P_sf"/>
</dbReference>
<dbReference type="Gene3D" id="3.30.450.20">
    <property type="entry name" value="PAS domain"/>
    <property type="match status" value="1"/>
</dbReference>
<dbReference type="PANTHER" id="PTHR45453">
    <property type="entry name" value="PHOSPHATE REGULON SENSOR PROTEIN PHOR"/>
    <property type="match status" value="1"/>
</dbReference>
<dbReference type="InterPro" id="IPR013656">
    <property type="entry name" value="PAS_4"/>
</dbReference>
<dbReference type="Pfam" id="PF02518">
    <property type="entry name" value="HATPase_c"/>
    <property type="match status" value="1"/>
</dbReference>
<dbReference type="Pfam" id="PF00512">
    <property type="entry name" value="HisKA"/>
    <property type="match status" value="1"/>
</dbReference>
<evidence type="ECO:0000256" key="1">
    <source>
        <dbReference type="ARBA" id="ARBA00000085"/>
    </source>
</evidence>
<keyword evidence="3" id="KW-0597">Phosphoprotein</keyword>
<gene>
    <name evidence="10" type="ORF">LCGC14_0162410</name>
</gene>
<evidence type="ECO:0000256" key="4">
    <source>
        <dbReference type="ARBA" id="ARBA00022679"/>
    </source>
</evidence>
<dbReference type="Pfam" id="PF08448">
    <property type="entry name" value="PAS_4"/>
    <property type="match status" value="1"/>
</dbReference>
<dbReference type="GO" id="GO:0016036">
    <property type="term" value="P:cellular response to phosphate starvation"/>
    <property type="evidence" value="ECO:0007669"/>
    <property type="project" value="TreeGrafter"/>
</dbReference>
<evidence type="ECO:0000256" key="2">
    <source>
        <dbReference type="ARBA" id="ARBA00012438"/>
    </source>
</evidence>
<dbReference type="FunFam" id="3.30.565.10:FF:000006">
    <property type="entry name" value="Sensor histidine kinase WalK"/>
    <property type="match status" value="1"/>
</dbReference>